<feature type="domain" description="Xylanolytic transcriptional activator regulatory" evidence="2">
    <location>
        <begin position="237"/>
        <end position="311"/>
    </location>
</feature>
<dbReference type="GO" id="GO:0003677">
    <property type="term" value="F:DNA binding"/>
    <property type="evidence" value="ECO:0007669"/>
    <property type="project" value="InterPro"/>
</dbReference>
<evidence type="ECO:0000313" key="4">
    <source>
        <dbReference type="Proteomes" id="UP000005206"/>
    </source>
</evidence>
<keyword evidence="1" id="KW-0539">Nucleus</keyword>
<dbReference type="GO" id="GO:0006351">
    <property type="term" value="P:DNA-templated transcription"/>
    <property type="evidence" value="ECO:0007669"/>
    <property type="project" value="InterPro"/>
</dbReference>
<protein>
    <recommendedName>
        <fullName evidence="2">Xylanolytic transcriptional activator regulatory domain-containing protein</fullName>
    </recommendedName>
</protein>
<keyword evidence="4" id="KW-1185">Reference proteome</keyword>
<dbReference type="InParanoid" id="C7ZIS1"/>
<gene>
    <name evidence="3" type="ORF">NECHADRAFT_53159</name>
</gene>
<dbReference type="OMA" id="THLQNMF"/>
<evidence type="ECO:0000313" key="3">
    <source>
        <dbReference type="EMBL" id="EEU36134.1"/>
    </source>
</evidence>
<accession>C7ZIS1</accession>
<proteinExistence type="predicted"/>
<dbReference type="HOGENOM" id="CLU_013296_3_1_1"/>
<reference evidence="3 4" key="1">
    <citation type="journal article" date="2009" name="PLoS Genet.">
        <title>The genome of Nectria haematococca: contribution of supernumerary chromosomes to gene expansion.</title>
        <authorList>
            <person name="Coleman J.J."/>
            <person name="Rounsley S.D."/>
            <person name="Rodriguez-Carres M."/>
            <person name="Kuo A."/>
            <person name="Wasmann C.C."/>
            <person name="Grimwood J."/>
            <person name="Schmutz J."/>
            <person name="Taga M."/>
            <person name="White G.J."/>
            <person name="Zhou S."/>
            <person name="Schwartz D.C."/>
            <person name="Freitag M."/>
            <person name="Ma L.J."/>
            <person name="Danchin E.G."/>
            <person name="Henrissat B."/>
            <person name="Coutinho P.M."/>
            <person name="Nelson D.R."/>
            <person name="Straney D."/>
            <person name="Napoli C.A."/>
            <person name="Barker B.M."/>
            <person name="Gribskov M."/>
            <person name="Rep M."/>
            <person name="Kroken S."/>
            <person name="Molnar I."/>
            <person name="Rensing C."/>
            <person name="Kennell J.C."/>
            <person name="Zamora J."/>
            <person name="Farman M.L."/>
            <person name="Selker E.U."/>
            <person name="Salamov A."/>
            <person name="Shapiro H."/>
            <person name="Pangilinan J."/>
            <person name="Lindquist E."/>
            <person name="Lamers C."/>
            <person name="Grigoriev I.V."/>
            <person name="Geiser D.M."/>
            <person name="Covert S.F."/>
            <person name="Temporini E."/>
            <person name="Vanetten H.D."/>
        </authorList>
    </citation>
    <scope>NUCLEOTIDE SEQUENCE [LARGE SCALE GENOMIC DNA]</scope>
    <source>
        <strain evidence="4">ATCC MYA-4622 / CBS 123669 / FGSC 9596 / NRRL 45880 / 77-13-4</strain>
    </source>
</reference>
<sequence>MSLPDTPATGPTFFGFAGHTEIFQETKNYLSQLRIFDTDFDNASVSGSTSHCRVNFQDLSPTIRQTCLAILGCVFGPTYQQLLLQNTMQKPTPFSHFLVPVIVDSLHTAFGPHSYNRKEDLERIAERICNNSSRPFLDIHTSPKAWMDQFCGPNLRWEALGLLWSTLATLPNSFDPLEDAQLNKTGVKTQPASALSFLARCIELAQNFTEGNDLLINLYRLKETSQSGITGDASLICWVTHAEAVAMMTYLGGHAQKDGPNYRPSLCSEYKRHLFAQVYSVDKHGVAFTGRPPLLHRQYCTTPLPLDLGEEELVADEATFANAVSALDANGWNTHGGIYVSTFCRARREMDTISQFPAGLVYNPQDLADTSIDSDILTVRMLLQITHLQNLFLLERLMLRHGAPDEGDLLITTFEIVTLTLTFWTQKDRFSQVRRYFEWLVCPKLCGLFSSVTDNDLVDGFRGTRRWNSMPRAPTTHVSLETPQR</sequence>
<dbReference type="VEuPathDB" id="FungiDB:NECHADRAFT_53159"/>
<dbReference type="CDD" id="cd12148">
    <property type="entry name" value="fungal_TF_MHR"/>
    <property type="match status" value="1"/>
</dbReference>
<dbReference type="InterPro" id="IPR007219">
    <property type="entry name" value="XnlR_reg_dom"/>
</dbReference>
<dbReference type="OrthoDB" id="6612291at2759"/>
<dbReference type="AlphaFoldDB" id="C7ZIS1"/>
<organism evidence="3 4">
    <name type="scientific">Fusarium vanettenii (strain ATCC MYA-4622 / CBS 123669 / FGSC 9596 / NRRL 45880 / 77-13-4)</name>
    <name type="common">Fusarium solani subsp. pisi</name>
    <dbReference type="NCBI Taxonomy" id="660122"/>
    <lineage>
        <taxon>Eukaryota</taxon>
        <taxon>Fungi</taxon>
        <taxon>Dikarya</taxon>
        <taxon>Ascomycota</taxon>
        <taxon>Pezizomycotina</taxon>
        <taxon>Sordariomycetes</taxon>
        <taxon>Hypocreomycetidae</taxon>
        <taxon>Hypocreales</taxon>
        <taxon>Nectriaceae</taxon>
        <taxon>Fusarium</taxon>
        <taxon>Fusarium solani species complex</taxon>
        <taxon>Fusarium vanettenii</taxon>
    </lineage>
</organism>
<dbReference type="EMBL" id="GG698931">
    <property type="protein sequence ID" value="EEU36134.1"/>
    <property type="molecule type" value="Genomic_DNA"/>
</dbReference>
<dbReference type="GO" id="GO:0008270">
    <property type="term" value="F:zinc ion binding"/>
    <property type="evidence" value="ECO:0007669"/>
    <property type="project" value="InterPro"/>
</dbReference>
<dbReference type="GeneID" id="9674180"/>
<evidence type="ECO:0000256" key="1">
    <source>
        <dbReference type="ARBA" id="ARBA00023242"/>
    </source>
</evidence>
<dbReference type="SMART" id="SM00906">
    <property type="entry name" value="Fungal_trans"/>
    <property type="match status" value="1"/>
</dbReference>
<dbReference type="eggNOG" id="ENOG502SI1U">
    <property type="taxonomic scope" value="Eukaryota"/>
</dbReference>
<dbReference type="Proteomes" id="UP000005206">
    <property type="component" value="Chromosome 12"/>
</dbReference>
<name>C7ZIS1_FUSV7</name>
<dbReference type="RefSeq" id="XP_003041847.1">
    <property type="nucleotide sequence ID" value="XM_003041801.1"/>
</dbReference>
<evidence type="ECO:0000259" key="2">
    <source>
        <dbReference type="SMART" id="SM00906"/>
    </source>
</evidence>
<dbReference type="KEGG" id="nhe:NECHADRAFT_53159"/>